<protein>
    <submittedName>
        <fullName evidence="2">Uncharacterized protein</fullName>
    </submittedName>
</protein>
<evidence type="ECO:0000313" key="3">
    <source>
        <dbReference type="Proteomes" id="UP000012073"/>
    </source>
</evidence>
<sequence length="151" mass="16146">MASHENNGSRNTAADTGEAIRSPSSRTRSADEAVTLSLACELDLQRAKTAGMLASVKTRTAEIADVLARAEHMAEAALRPLQVWDEAQTILDGGSDSRIEKENDSQLAWALAEASGICEMFLQNATGGRESSDNVIQRIDCLLAALDADDR</sequence>
<reference evidence="3" key="1">
    <citation type="journal article" date="2013" name="Proc. Natl. Acad. Sci. U.S.A.">
        <title>Genome structure and metabolic features in the red seaweed Chondrus crispus shed light on evolution of the Archaeplastida.</title>
        <authorList>
            <person name="Collen J."/>
            <person name="Porcel B."/>
            <person name="Carre W."/>
            <person name="Ball S.G."/>
            <person name="Chaparro C."/>
            <person name="Tonon T."/>
            <person name="Barbeyron T."/>
            <person name="Michel G."/>
            <person name="Noel B."/>
            <person name="Valentin K."/>
            <person name="Elias M."/>
            <person name="Artiguenave F."/>
            <person name="Arun A."/>
            <person name="Aury J.M."/>
            <person name="Barbosa-Neto J.F."/>
            <person name="Bothwell J.H."/>
            <person name="Bouget F.Y."/>
            <person name="Brillet L."/>
            <person name="Cabello-Hurtado F."/>
            <person name="Capella-Gutierrez S."/>
            <person name="Charrier B."/>
            <person name="Cladiere L."/>
            <person name="Cock J.M."/>
            <person name="Coelho S.M."/>
            <person name="Colleoni C."/>
            <person name="Czjzek M."/>
            <person name="Da Silva C."/>
            <person name="Delage L."/>
            <person name="Denoeud F."/>
            <person name="Deschamps P."/>
            <person name="Dittami S.M."/>
            <person name="Gabaldon T."/>
            <person name="Gachon C.M."/>
            <person name="Groisillier A."/>
            <person name="Herve C."/>
            <person name="Jabbari K."/>
            <person name="Katinka M."/>
            <person name="Kloareg B."/>
            <person name="Kowalczyk N."/>
            <person name="Labadie K."/>
            <person name="Leblanc C."/>
            <person name="Lopez P.J."/>
            <person name="McLachlan D.H."/>
            <person name="Meslet-Cladiere L."/>
            <person name="Moustafa A."/>
            <person name="Nehr Z."/>
            <person name="Nyvall Collen P."/>
            <person name="Panaud O."/>
            <person name="Partensky F."/>
            <person name="Poulain J."/>
            <person name="Rensing S.A."/>
            <person name="Rousvoal S."/>
            <person name="Samson G."/>
            <person name="Symeonidi A."/>
            <person name="Weissenbach J."/>
            <person name="Zambounis A."/>
            <person name="Wincker P."/>
            <person name="Boyen C."/>
        </authorList>
    </citation>
    <scope>NUCLEOTIDE SEQUENCE [LARGE SCALE GENOMIC DNA]</scope>
    <source>
        <strain evidence="3">cv. Stackhouse</strain>
    </source>
</reference>
<gene>
    <name evidence="2" type="ORF">CHC_T00006155001</name>
</gene>
<feature type="region of interest" description="Disordered" evidence="1">
    <location>
        <begin position="1"/>
        <end position="28"/>
    </location>
</feature>
<proteinExistence type="predicted"/>
<keyword evidence="3" id="KW-1185">Reference proteome</keyword>
<dbReference type="GeneID" id="17326029"/>
<dbReference type="Proteomes" id="UP000012073">
    <property type="component" value="Unassembled WGS sequence"/>
</dbReference>
<dbReference type="EMBL" id="HG001932">
    <property type="protein sequence ID" value="CDF38420.1"/>
    <property type="molecule type" value="Genomic_DNA"/>
</dbReference>
<dbReference type="RefSeq" id="XP_005718313.1">
    <property type="nucleotide sequence ID" value="XM_005718256.1"/>
</dbReference>
<accession>R7QLZ8</accession>
<feature type="compositionally biased region" description="Polar residues" evidence="1">
    <location>
        <begin position="1"/>
        <end position="14"/>
    </location>
</feature>
<evidence type="ECO:0000313" key="2">
    <source>
        <dbReference type="EMBL" id="CDF38420.1"/>
    </source>
</evidence>
<dbReference type="KEGG" id="ccp:CHC_T00006155001"/>
<dbReference type="AlphaFoldDB" id="R7QLZ8"/>
<evidence type="ECO:0000256" key="1">
    <source>
        <dbReference type="SAM" id="MobiDB-lite"/>
    </source>
</evidence>
<dbReference type="Gramene" id="CDF38420">
    <property type="protein sequence ID" value="CDF38420"/>
    <property type="gene ID" value="CHC_T00006155001"/>
</dbReference>
<name>R7QLZ8_CHOCR</name>
<organism evidence="2 3">
    <name type="scientific">Chondrus crispus</name>
    <name type="common">Carrageen Irish moss</name>
    <name type="synonym">Polymorpha crispa</name>
    <dbReference type="NCBI Taxonomy" id="2769"/>
    <lineage>
        <taxon>Eukaryota</taxon>
        <taxon>Rhodophyta</taxon>
        <taxon>Florideophyceae</taxon>
        <taxon>Rhodymeniophycidae</taxon>
        <taxon>Gigartinales</taxon>
        <taxon>Gigartinaceae</taxon>
        <taxon>Chondrus</taxon>
    </lineage>
</organism>